<evidence type="ECO:0000313" key="3">
    <source>
        <dbReference type="EMBL" id="MBB5059067.1"/>
    </source>
</evidence>
<dbReference type="Pfam" id="PF00543">
    <property type="entry name" value="P-II"/>
    <property type="match status" value="1"/>
</dbReference>
<dbReference type="AlphaFoldDB" id="A0A7W7ZFS9"/>
<comment type="similarity">
    <text evidence="2">Belongs to the P(II) protein family.</text>
</comment>
<dbReference type="PROSITE" id="PS00638">
    <property type="entry name" value="PII_GLNB_CTER"/>
    <property type="match status" value="1"/>
</dbReference>
<dbReference type="PROSITE" id="PS51343">
    <property type="entry name" value="PII_GLNB_DOM"/>
    <property type="match status" value="1"/>
</dbReference>
<dbReference type="PANTHER" id="PTHR30115">
    <property type="entry name" value="NITROGEN REGULATORY PROTEIN P-II"/>
    <property type="match status" value="1"/>
</dbReference>
<gene>
    <name evidence="3" type="ORF">HDF16_003790</name>
</gene>
<feature type="modified residue" description="O-UMP-tyrosine" evidence="1">
    <location>
        <position position="51"/>
    </location>
</feature>
<dbReference type="RefSeq" id="WP_184219897.1">
    <property type="nucleotide sequence ID" value="NZ_JACHIP010000005.1"/>
</dbReference>
<protein>
    <submittedName>
        <fullName evidence="3">Nitrogen regulatory protein P-II 1</fullName>
    </submittedName>
</protein>
<organism evidence="3 4">
    <name type="scientific">Granulicella aggregans</name>
    <dbReference type="NCBI Taxonomy" id="474949"/>
    <lineage>
        <taxon>Bacteria</taxon>
        <taxon>Pseudomonadati</taxon>
        <taxon>Acidobacteriota</taxon>
        <taxon>Terriglobia</taxon>
        <taxon>Terriglobales</taxon>
        <taxon>Acidobacteriaceae</taxon>
        <taxon>Granulicella</taxon>
    </lineage>
</organism>
<proteinExistence type="inferred from homology"/>
<dbReference type="Proteomes" id="UP000540989">
    <property type="component" value="Unassembled WGS sequence"/>
</dbReference>
<dbReference type="InterPro" id="IPR011322">
    <property type="entry name" value="N-reg_PII-like_a/b"/>
</dbReference>
<reference evidence="3 4" key="1">
    <citation type="submission" date="2020-08" db="EMBL/GenBank/DDBJ databases">
        <title>Genomic Encyclopedia of Type Strains, Phase IV (KMG-V): Genome sequencing to study the core and pangenomes of soil and plant-associated prokaryotes.</title>
        <authorList>
            <person name="Whitman W."/>
        </authorList>
    </citation>
    <scope>NUCLEOTIDE SEQUENCE [LARGE SCALE GENOMIC DNA]</scope>
    <source>
        <strain evidence="3 4">M8UP14</strain>
    </source>
</reference>
<accession>A0A7W7ZFS9</accession>
<dbReference type="SMART" id="SM00938">
    <property type="entry name" value="P-II"/>
    <property type="match status" value="1"/>
</dbReference>
<dbReference type="InterPro" id="IPR017918">
    <property type="entry name" value="N-reg_PII_CS"/>
</dbReference>
<sequence>MTKIEAIIQPSKLDAVKDALVEMGIEGMTIFEARGHGRQKGHTEFYRGREYSVDLLPKVKLELVTSDERAELAIQAIITAARTGTIGDGKIFVSKIDEAIRIRNDERGDIAL</sequence>
<keyword evidence="4" id="KW-1185">Reference proteome</keyword>
<dbReference type="GO" id="GO:0005524">
    <property type="term" value="F:ATP binding"/>
    <property type="evidence" value="ECO:0007669"/>
    <property type="project" value="TreeGrafter"/>
</dbReference>
<dbReference type="GO" id="GO:0006808">
    <property type="term" value="P:regulation of nitrogen utilization"/>
    <property type="evidence" value="ECO:0007669"/>
    <property type="project" value="InterPro"/>
</dbReference>
<comment type="caution">
    <text evidence="3">The sequence shown here is derived from an EMBL/GenBank/DDBJ whole genome shotgun (WGS) entry which is preliminary data.</text>
</comment>
<dbReference type="EMBL" id="JACHIP010000005">
    <property type="protein sequence ID" value="MBB5059067.1"/>
    <property type="molecule type" value="Genomic_DNA"/>
</dbReference>
<dbReference type="PANTHER" id="PTHR30115:SF11">
    <property type="entry name" value="NITROGEN REGULATORY PROTEIN P-II HOMOLOG"/>
    <property type="match status" value="1"/>
</dbReference>
<dbReference type="PRINTS" id="PR00340">
    <property type="entry name" value="PIIGLNB"/>
</dbReference>
<dbReference type="Gene3D" id="3.30.70.120">
    <property type="match status" value="1"/>
</dbReference>
<dbReference type="SUPFAM" id="SSF54913">
    <property type="entry name" value="GlnB-like"/>
    <property type="match status" value="1"/>
</dbReference>
<keyword evidence="1" id="KW-0597">Phosphoprotein</keyword>
<name>A0A7W7ZFS9_9BACT</name>
<dbReference type="InterPro" id="IPR002187">
    <property type="entry name" value="N-reg_PII"/>
</dbReference>
<evidence type="ECO:0000256" key="1">
    <source>
        <dbReference type="PIRSR" id="PIRSR602187-50"/>
    </source>
</evidence>
<dbReference type="GO" id="GO:0005829">
    <property type="term" value="C:cytosol"/>
    <property type="evidence" value="ECO:0007669"/>
    <property type="project" value="TreeGrafter"/>
</dbReference>
<evidence type="ECO:0000256" key="2">
    <source>
        <dbReference type="RuleBase" id="RU003936"/>
    </source>
</evidence>
<evidence type="ECO:0000313" key="4">
    <source>
        <dbReference type="Proteomes" id="UP000540989"/>
    </source>
</evidence>
<dbReference type="GO" id="GO:0030234">
    <property type="term" value="F:enzyme regulator activity"/>
    <property type="evidence" value="ECO:0007669"/>
    <property type="project" value="InterPro"/>
</dbReference>
<dbReference type="InterPro" id="IPR015867">
    <property type="entry name" value="N-reg_PII/ATP_PRibTrfase_C"/>
</dbReference>